<proteinExistence type="predicted"/>
<evidence type="ECO:0000313" key="1">
    <source>
        <dbReference type="EMBL" id="TBU21426.1"/>
    </source>
</evidence>
<reference evidence="1" key="1">
    <citation type="submission" date="2019-01" db="EMBL/GenBank/DDBJ databases">
        <title>Draft genome sequences of three monokaryotic isolates of the white-rot basidiomycete fungus Dichomitus squalens.</title>
        <authorList>
            <consortium name="DOE Joint Genome Institute"/>
            <person name="Lopez S.C."/>
            <person name="Andreopoulos B."/>
            <person name="Pangilinan J."/>
            <person name="Lipzen A."/>
            <person name="Riley R."/>
            <person name="Ahrendt S."/>
            <person name="Ng V."/>
            <person name="Barry K."/>
            <person name="Daum C."/>
            <person name="Grigoriev I.V."/>
            <person name="Hilden K.S."/>
            <person name="Makela M.R."/>
            <person name="de Vries R.P."/>
        </authorList>
    </citation>
    <scope>NUCLEOTIDE SEQUENCE [LARGE SCALE GENOMIC DNA]</scope>
    <source>
        <strain evidence="1">OM18370.1</strain>
    </source>
</reference>
<dbReference type="OrthoDB" id="3263651at2759"/>
<gene>
    <name evidence="1" type="ORF">BD311DRAFT_869928</name>
</gene>
<dbReference type="Proteomes" id="UP000292957">
    <property type="component" value="Unassembled WGS sequence"/>
</dbReference>
<dbReference type="AlphaFoldDB" id="A0A4Q9M725"/>
<accession>A0A4Q9M725</accession>
<dbReference type="EMBL" id="ML143609">
    <property type="protein sequence ID" value="TBU21426.1"/>
    <property type="molecule type" value="Genomic_DNA"/>
</dbReference>
<name>A0A4Q9M725_9APHY</name>
<organism evidence="1">
    <name type="scientific">Dichomitus squalens</name>
    <dbReference type="NCBI Taxonomy" id="114155"/>
    <lineage>
        <taxon>Eukaryota</taxon>
        <taxon>Fungi</taxon>
        <taxon>Dikarya</taxon>
        <taxon>Basidiomycota</taxon>
        <taxon>Agaricomycotina</taxon>
        <taxon>Agaricomycetes</taxon>
        <taxon>Polyporales</taxon>
        <taxon>Polyporaceae</taxon>
        <taxon>Dichomitus</taxon>
    </lineage>
</organism>
<protein>
    <submittedName>
        <fullName evidence="1">Uncharacterized protein</fullName>
    </submittedName>
</protein>
<sequence length="371" mass="42138">MTSLISTKARIDLTRKTQVAVQRNANVFIWLPSHCIGCFNDDEIGPVTAKTLLRWISSSTRPPLRSEETALKLVIQCVDLKPNNVNIREGSVRCRPILPSSGRELVDDDEIKEGDYVIFFRDASGNNLQSTIEHSDLYDRFWYFRSEPSFADKDMTLVGSEGTLPDGDIIRNALKLSHNQARCVVTGNQDINAQGGGQNEHINWIYPPIWVGGHVGPQSEKLLDWTQQGFRNEHNLIALCDEMYRDFHKNTLAIDLDNDPEFRGGKIRTFSPALGNRGLPESPRVPIEDEMTRGFLRVHFQHCLFVNIFGGDVQYDAEWNDNQVELMKTELARFRASTGKEFPESGKWIGALGDAIKEWELEWSLVEDESE</sequence>